<feature type="transmembrane region" description="Helical" evidence="1">
    <location>
        <begin position="283"/>
        <end position="306"/>
    </location>
</feature>
<gene>
    <name evidence="3" type="ORF">H8E41_04815</name>
</gene>
<feature type="transmembrane region" description="Helical" evidence="1">
    <location>
        <begin position="220"/>
        <end position="240"/>
    </location>
</feature>
<dbReference type="EMBL" id="JACNJZ010000076">
    <property type="protein sequence ID" value="MBC8317204.1"/>
    <property type="molecule type" value="Genomic_DNA"/>
</dbReference>
<keyword evidence="1" id="KW-1133">Transmembrane helix</keyword>
<feature type="transmembrane region" description="Helical" evidence="1">
    <location>
        <begin position="252"/>
        <end position="271"/>
    </location>
</feature>
<protein>
    <submittedName>
        <fullName evidence="3">Acetyl-CoA synthase subunit gamma</fullName>
    </submittedName>
</protein>
<evidence type="ECO:0000313" key="3">
    <source>
        <dbReference type="EMBL" id="MBC8317204.1"/>
    </source>
</evidence>
<comment type="caution">
    <text evidence="3">The sequence shown here is derived from an EMBL/GenBank/DDBJ whole genome shotgun (WGS) entry which is preliminary data.</text>
</comment>
<accession>A0A8J6NCB9</accession>
<proteinExistence type="predicted"/>
<name>A0A8J6NCB9_9BACT</name>
<keyword evidence="1" id="KW-0472">Membrane</keyword>
<feature type="transmembrane region" description="Helical" evidence="1">
    <location>
        <begin position="318"/>
        <end position="336"/>
    </location>
</feature>
<reference evidence="3 4" key="1">
    <citation type="submission" date="2020-08" db="EMBL/GenBank/DDBJ databases">
        <title>Bridging the membrane lipid divide: bacteria of the FCB group superphylum have the potential to synthesize archaeal ether lipids.</title>
        <authorList>
            <person name="Villanueva L."/>
            <person name="Von Meijenfeldt F.A.B."/>
            <person name="Westbye A.B."/>
            <person name="Yadav S."/>
            <person name="Hopmans E.C."/>
            <person name="Dutilh B.E."/>
            <person name="Sinninghe Damste J.S."/>
        </authorList>
    </citation>
    <scope>NUCLEOTIDE SEQUENCE [LARGE SCALE GENOMIC DNA]</scope>
    <source>
        <strain evidence="3">NIOZ-UU47</strain>
    </source>
</reference>
<dbReference type="Proteomes" id="UP000614424">
    <property type="component" value="Unassembled WGS sequence"/>
</dbReference>
<feature type="domain" description="CO dehydrogenase/acetyl-CoA synthase delta subunit TIM barrel" evidence="2">
    <location>
        <begin position="36"/>
        <end position="155"/>
    </location>
</feature>
<keyword evidence="1" id="KW-0812">Transmembrane</keyword>
<dbReference type="AlphaFoldDB" id="A0A8J6NCB9"/>
<evidence type="ECO:0000313" key="4">
    <source>
        <dbReference type="Proteomes" id="UP000614424"/>
    </source>
</evidence>
<evidence type="ECO:0000256" key="1">
    <source>
        <dbReference type="SAM" id="Phobius"/>
    </source>
</evidence>
<sequence>MKTVIGSIPVVTSDLTARDRRGSFLARWNIGRMHFIVEPGLYALGNPDTESPVLVTANYKMSFDVLRSSLPGKNLWLLVLDTKGINVWCAAGKGTFGTEELYDRIRSSGLEKIVSHRRIIVPQLGAPGVDGLAIQKHTGFHVVWGPVSASDIPYFLDNKYQLTAEMRRKLFPFSERLALVPVELVQASRNILPFVLLFFLLSGLGGELSFRQAALEFGPFATLALACSVAAGTIIVPLLLPWIPGRALSTKGFWAGIITAYGLFFFSGRLTPSTGAKWTEMTAWLLIITAVSSWFGMNFTGATTYTSRSGTRKEMFRAIPLQCAAVVIGFSCWLFARFYF</sequence>
<evidence type="ECO:0000259" key="2">
    <source>
        <dbReference type="Pfam" id="PF03599"/>
    </source>
</evidence>
<dbReference type="NCBIfam" id="NF040863">
    <property type="entry name" value="HgcA_corrinoid"/>
    <property type="match status" value="1"/>
</dbReference>
<dbReference type="Gene3D" id="3.40.50.11600">
    <property type="match status" value="1"/>
</dbReference>
<organism evidence="3 4">
    <name type="scientific">Candidatus Desulfobia pelagia</name>
    <dbReference type="NCBI Taxonomy" id="2841692"/>
    <lineage>
        <taxon>Bacteria</taxon>
        <taxon>Pseudomonadati</taxon>
        <taxon>Thermodesulfobacteriota</taxon>
        <taxon>Desulfobulbia</taxon>
        <taxon>Desulfobulbales</taxon>
        <taxon>Desulfobulbaceae</taxon>
        <taxon>Candidatus Desulfobia</taxon>
    </lineage>
</organism>
<dbReference type="Pfam" id="PF03599">
    <property type="entry name" value="CdhD"/>
    <property type="match status" value="1"/>
</dbReference>
<dbReference type="InterPro" id="IPR016041">
    <property type="entry name" value="Ac-CoA_synth_d_su_TIM-brl"/>
</dbReference>